<dbReference type="OrthoDB" id="6388959at2"/>
<gene>
    <name evidence="2" type="ORF">SAMN04488540_101396</name>
</gene>
<evidence type="ECO:0000256" key="1">
    <source>
        <dbReference type="SAM" id="MobiDB-lite"/>
    </source>
</evidence>
<feature type="region of interest" description="Disordered" evidence="1">
    <location>
        <begin position="1"/>
        <end position="56"/>
    </location>
</feature>
<name>A0A1G8KJF1_9GAMM</name>
<evidence type="ECO:0000313" key="2">
    <source>
        <dbReference type="EMBL" id="SDI43577.1"/>
    </source>
</evidence>
<dbReference type="RefSeq" id="WP_090361101.1">
    <property type="nucleotide sequence ID" value="NZ_FNEM01000001.1"/>
</dbReference>
<dbReference type="Proteomes" id="UP000199527">
    <property type="component" value="Unassembled WGS sequence"/>
</dbReference>
<evidence type="ECO:0000313" key="3">
    <source>
        <dbReference type="Proteomes" id="UP000199527"/>
    </source>
</evidence>
<organism evidence="2 3">
    <name type="scientific">Ferrimonas sediminum</name>
    <dbReference type="NCBI Taxonomy" id="718193"/>
    <lineage>
        <taxon>Bacteria</taxon>
        <taxon>Pseudomonadati</taxon>
        <taxon>Pseudomonadota</taxon>
        <taxon>Gammaproteobacteria</taxon>
        <taxon>Alteromonadales</taxon>
        <taxon>Ferrimonadaceae</taxon>
        <taxon>Ferrimonas</taxon>
    </lineage>
</organism>
<dbReference type="AlphaFoldDB" id="A0A1G8KJF1"/>
<protein>
    <submittedName>
        <fullName evidence="2">Uncharacterized protein</fullName>
    </submittedName>
</protein>
<keyword evidence="3" id="KW-1185">Reference proteome</keyword>
<dbReference type="EMBL" id="FNEM01000001">
    <property type="protein sequence ID" value="SDI43577.1"/>
    <property type="molecule type" value="Genomic_DNA"/>
</dbReference>
<reference evidence="3" key="1">
    <citation type="submission" date="2016-10" db="EMBL/GenBank/DDBJ databases">
        <authorList>
            <person name="Varghese N."/>
            <person name="Submissions S."/>
        </authorList>
    </citation>
    <scope>NUCLEOTIDE SEQUENCE [LARGE SCALE GENOMIC DNA]</scope>
    <source>
        <strain evidence="3">DSM 23317</strain>
    </source>
</reference>
<proteinExistence type="predicted"/>
<feature type="compositionally biased region" description="Polar residues" evidence="1">
    <location>
        <begin position="1"/>
        <end position="17"/>
    </location>
</feature>
<feature type="compositionally biased region" description="Low complexity" evidence="1">
    <location>
        <begin position="36"/>
        <end position="49"/>
    </location>
</feature>
<accession>A0A1G8KJF1</accession>
<sequence length="102" mass="10520">MQVGSQASLQAYQSLTPKTARPQPHADEAGAAKLNATEAPSATTTPAPADKNSNMDEVTSFTYGALGMDHPDVIEEIDDPTYTAGQYAKAALSIGGLLLALA</sequence>